<accession>A0A4Q0YLX9</accession>
<dbReference type="InterPro" id="IPR010869">
    <property type="entry name" value="DUF1501"/>
</dbReference>
<dbReference type="NCBIfam" id="TIGR01409">
    <property type="entry name" value="TAT_signal_seq"/>
    <property type="match status" value="1"/>
</dbReference>
<keyword evidence="4" id="KW-1185">Reference proteome</keyword>
<evidence type="ECO:0008006" key="5">
    <source>
        <dbReference type="Google" id="ProtNLM"/>
    </source>
</evidence>
<dbReference type="Pfam" id="PF10518">
    <property type="entry name" value="TAT_signal"/>
    <property type="match status" value="1"/>
</dbReference>
<name>A0A4Q0YLX9_9GAMM</name>
<comment type="caution">
    <text evidence="2">The sequence shown here is derived from an EMBL/GenBank/DDBJ whole genome shotgun (WGS) entry which is preliminary data.</text>
</comment>
<evidence type="ECO:0000313" key="3">
    <source>
        <dbReference type="EMBL" id="RXJ72578.1"/>
    </source>
</evidence>
<dbReference type="PANTHER" id="PTHR43737">
    <property type="entry name" value="BLL7424 PROTEIN"/>
    <property type="match status" value="1"/>
</dbReference>
<dbReference type="Proteomes" id="UP000290287">
    <property type="component" value="Unassembled WGS sequence"/>
</dbReference>
<dbReference type="OrthoDB" id="9779968at2"/>
<evidence type="ECO:0000256" key="1">
    <source>
        <dbReference type="ARBA" id="ARBA00022729"/>
    </source>
</evidence>
<dbReference type="RefSeq" id="WP_129122928.1">
    <property type="nucleotide sequence ID" value="NZ_PEIB01000018.1"/>
</dbReference>
<evidence type="ECO:0000313" key="2">
    <source>
        <dbReference type="EMBL" id="RXJ71827.1"/>
    </source>
</evidence>
<dbReference type="InterPro" id="IPR019546">
    <property type="entry name" value="TAT_signal_bac_arc"/>
</dbReference>
<organism evidence="2 4">
    <name type="scientific">Veronia nyctiphanis</name>
    <dbReference type="NCBI Taxonomy" id="1278244"/>
    <lineage>
        <taxon>Bacteria</taxon>
        <taxon>Pseudomonadati</taxon>
        <taxon>Pseudomonadota</taxon>
        <taxon>Gammaproteobacteria</taxon>
        <taxon>Vibrionales</taxon>
        <taxon>Vibrionaceae</taxon>
        <taxon>Veronia</taxon>
    </lineage>
</organism>
<dbReference type="EMBL" id="PEIB01000031">
    <property type="protein sequence ID" value="RXJ71827.1"/>
    <property type="molecule type" value="Genomic_DNA"/>
</dbReference>
<sequence length="435" mass="47767">MKTSRRQFLKTSAALTAASSVTPSISIASEPQDHKALVIVFLFGGNDAYNTLIPLSQAGYETYKKVRPSLALSRNDVIDTGLRTENGEPLGIHKAMEKLVPFFKRGEASAIINSGQLIEPTKASDIKAKRVTLPDFLMAHNTQQAMWQTGASNLGLSLGWAGRVMDSLNPTSDLSPLFSVKGDSLLTRGDRLPQTIVSKSGVGEYEAWHQSALRDGYFEHFSDAGYSNLYSENYARKMRDSVLENESLREILQKHTVKGNYPQSDLGGQLAMVERLIDARHSLKQPRQVFFVGMGGFDTHHDQREKHPILLKQVSEALASFQESLVKLGISDQVITLTMSDFGRRAQANETGTDHGWGGHQFILGGAVKGGKAFGRWPDLSQGSESDYKNGRIIPGIASDQVNADLCSWLGVSSTIIQDIFPNLINFRDTPLSII</sequence>
<dbReference type="PROSITE" id="PS51318">
    <property type="entry name" value="TAT"/>
    <property type="match status" value="1"/>
</dbReference>
<dbReference type="AlphaFoldDB" id="A0A4Q0YLX9"/>
<proteinExistence type="predicted"/>
<keyword evidence="1" id="KW-0732">Signal</keyword>
<protein>
    <recommendedName>
        <fullName evidence="5">DUF1501 domain-containing protein</fullName>
    </recommendedName>
</protein>
<reference evidence="2 4" key="1">
    <citation type="submission" date="2017-10" db="EMBL/GenBank/DDBJ databases">
        <title>Nyctiphanis sp. nov., isolated from the stomach of the euphausiid Nyctiphanes simplex (Hansen, 1911) in the Gulf of California.</title>
        <authorList>
            <person name="Gomez-Gil B."/>
            <person name="Aguilar-Mendez M."/>
            <person name="Lopez-Cortes A."/>
            <person name="Gomez-Gutierrez J."/>
            <person name="Roque A."/>
            <person name="Lang E."/>
            <person name="Gonzalez-Castillo A."/>
        </authorList>
    </citation>
    <scope>NUCLEOTIDE SEQUENCE [LARGE SCALE GENOMIC DNA]</scope>
    <source>
        <strain evidence="2 4">CAIM 600</strain>
    </source>
</reference>
<dbReference type="InterPro" id="IPR006311">
    <property type="entry name" value="TAT_signal"/>
</dbReference>
<dbReference type="PANTHER" id="PTHR43737:SF1">
    <property type="entry name" value="DUF1501 DOMAIN-CONTAINING PROTEIN"/>
    <property type="match status" value="1"/>
</dbReference>
<gene>
    <name evidence="3" type="ORF">CS022_14805</name>
    <name evidence="2" type="ORF">CS022_19350</name>
</gene>
<dbReference type="EMBL" id="PEIB01000018">
    <property type="protein sequence ID" value="RXJ72578.1"/>
    <property type="molecule type" value="Genomic_DNA"/>
</dbReference>
<evidence type="ECO:0000313" key="4">
    <source>
        <dbReference type="Proteomes" id="UP000290287"/>
    </source>
</evidence>
<dbReference type="Pfam" id="PF07394">
    <property type="entry name" value="DUF1501"/>
    <property type="match status" value="1"/>
</dbReference>